<keyword evidence="2" id="KW-1185">Reference proteome</keyword>
<sequence>MHLVGNGLEMAVEGKMQGRTWTLPNVEGKGLCVNNSLCGSKVPFRSSDGSRHVSWYICGPTVYDASHIGHARNYLTFDIIRRILEGYFGYHVHYVMNVTDVDDKIINRARRNHLLERYVKNVTKIHTVIEDVSLAFEEETRKQQKKIIMTETELEKVSSSRQKEELDDKLRQENLKLHKLKQAREVFEKLKDEDLSTGNPLEILLSGDVADVLASQLDAKEGATVTDHEIFRAHAARYENDFFEDMENLGVKPPDVLTRVTEYIDAIKEYVQRIIEHKCAYAANGSVYFDTKAFLDSGHEYGKLNPWAVGSLGLSSESESNFDTKEKKNTCDFALWKASKPGEPFWDSPWGHGRPGWHIECSAMASDMIGEKIDIHSGGNDLMFPHHDNELAQAEAYHGCFQWVNYFWHSGHLSIDGLKMSKSLKNFITIKDALKKYSSRQLRLLFVIQAWDKPVHFSEAVMNEAIGKEKQLLNFFKIVKNSLKKACPEGDSLVQGLHNNQRFDNEDFKLQRSFKEAQSQVQQRLEDNFDTAGALLALLNLISAVHLYFEKMVGGNVKLLLVRKVAEYVTKILQVFGLSNASENEIGFGSDSSTKTDNAENVLGPYLDAISSFRDQIRAAAKAGVPKESILQLADDFRDRTCVDLGVRLEDTQGGSIWELVDPNILRSERDDKLQKAAEANLKKLESHRDRKMKDLEKLEAAALAPKEYFIEQIDKYSAFDDRGLPTHSADGKDLSNKAKRDVEKLMKKKEDEHKKFTERLNSNPALLQNLRNEIAELTSQITQLRPT</sequence>
<dbReference type="Proteomes" id="UP001162992">
    <property type="component" value="Chromosome 1"/>
</dbReference>
<proteinExistence type="predicted"/>
<name>A0ACC2ERR1_DIPCM</name>
<accession>A0ACC2ERR1</accession>
<comment type="caution">
    <text evidence="1">The sequence shown here is derived from an EMBL/GenBank/DDBJ whole genome shotgun (WGS) entry which is preliminary data.</text>
</comment>
<gene>
    <name evidence="1" type="ORF">O6H91_01G064100</name>
</gene>
<evidence type="ECO:0000313" key="1">
    <source>
        <dbReference type="EMBL" id="KAJ7569164.1"/>
    </source>
</evidence>
<organism evidence="1 2">
    <name type="scientific">Diphasiastrum complanatum</name>
    <name type="common">Issler's clubmoss</name>
    <name type="synonym">Lycopodium complanatum</name>
    <dbReference type="NCBI Taxonomy" id="34168"/>
    <lineage>
        <taxon>Eukaryota</taxon>
        <taxon>Viridiplantae</taxon>
        <taxon>Streptophyta</taxon>
        <taxon>Embryophyta</taxon>
        <taxon>Tracheophyta</taxon>
        <taxon>Lycopodiopsida</taxon>
        <taxon>Lycopodiales</taxon>
        <taxon>Lycopodiaceae</taxon>
        <taxon>Lycopodioideae</taxon>
        <taxon>Diphasiastrum</taxon>
    </lineage>
</organism>
<evidence type="ECO:0000313" key="2">
    <source>
        <dbReference type="Proteomes" id="UP001162992"/>
    </source>
</evidence>
<reference evidence="2" key="1">
    <citation type="journal article" date="2024" name="Proc. Natl. Acad. Sci. U.S.A.">
        <title>Extraordinary preservation of gene collinearity over three hundred million years revealed in homosporous lycophytes.</title>
        <authorList>
            <person name="Li C."/>
            <person name="Wickell D."/>
            <person name="Kuo L.Y."/>
            <person name="Chen X."/>
            <person name="Nie B."/>
            <person name="Liao X."/>
            <person name="Peng D."/>
            <person name="Ji J."/>
            <person name="Jenkins J."/>
            <person name="Williams M."/>
            <person name="Shu S."/>
            <person name="Plott C."/>
            <person name="Barry K."/>
            <person name="Rajasekar S."/>
            <person name="Grimwood J."/>
            <person name="Han X."/>
            <person name="Sun S."/>
            <person name="Hou Z."/>
            <person name="He W."/>
            <person name="Dai G."/>
            <person name="Sun C."/>
            <person name="Schmutz J."/>
            <person name="Leebens-Mack J.H."/>
            <person name="Li F.W."/>
            <person name="Wang L."/>
        </authorList>
    </citation>
    <scope>NUCLEOTIDE SEQUENCE [LARGE SCALE GENOMIC DNA]</scope>
    <source>
        <strain evidence="2">cv. PW_Plant_1</strain>
    </source>
</reference>
<protein>
    <submittedName>
        <fullName evidence="1">Uncharacterized protein</fullName>
    </submittedName>
</protein>
<dbReference type="EMBL" id="CM055092">
    <property type="protein sequence ID" value="KAJ7569164.1"/>
    <property type="molecule type" value="Genomic_DNA"/>
</dbReference>